<keyword evidence="6" id="KW-0573">Peptidoglycan synthesis</keyword>
<keyword evidence="4 6" id="KW-1133">Transmembrane helix</keyword>
<dbReference type="GO" id="GO:0005886">
    <property type="term" value="C:plasma membrane"/>
    <property type="evidence" value="ECO:0007669"/>
    <property type="project" value="UniProtKB-SubCell"/>
</dbReference>
<gene>
    <name evidence="6" type="primary">rodA</name>
    <name evidence="7" type="ORF">AMJ39_05345</name>
</gene>
<organism evidence="7 8">
    <name type="scientific">candidate division TA06 bacterium DG_24</name>
    <dbReference type="NCBI Taxonomy" id="1703770"/>
    <lineage>
        <taxon>Bacteria</taxon>
        <taxon>Bacteria division TA06</taxon>
    </lineage>
</organism>
<dbReference type="NCBIfam" id="NF037961">
    <property type="entry name" value="RodA_shape"/>
    <property type="match status" value="1"/>
</dbReference>
<dbReference type="GO" id="GO:0008955">
    <property type="term" value="F:peptidoglycan glycosyltransferase activity"/>
    <property type="evidence" value="ECO:0007669"/>
    <property type="project" value="UniProtKB-UniRule"/>
</dbReference>
<dbReference type="GO" id="GO:0008360">
    <property type="term" value="P:regulation of cell shape"/>
    <property type="evidence" value="ECO:0007669"/>
    <property type="project" value="UniProtKB-KW"/>
</dbReference>
<proteinExistence type="inferred from homology"/>
<feature type="transmembrane region" description="Helical" evidence="6">
    <location>
        <begin position="165"/>
        <end position="198"/>
    </location>
</feature>
<dbReference type="EC" id="2.4.99.28" evidence="6"/>
<keyword evidence="6" id="KW-0808">Transferase</keyword>
<protein>
    <recommendedName>
        <fullName evidence="6">Peptidoglycan glycosyltransferase RodA</fullName>
        <shortName evidence="6">PGT</shortName>
        <ecNumber evidence="6">2.4.99.28</ecNumber>
    </recommendedName>
    <alternativeName>
        <fullName evidence="6">Cell elongation protein RodA</fullName>
    </alternativeName>
    <alternativeName>
        <fullName evidence="6">Cell wall polymerase</fullName>
    </alternativeName>
    <alternativeName>
        <fullName evidence="6">Peptidoglycan polymerase</fullName>
        <shortName evidence="6">PG polymerase</shortName>
    </alternativeName>
</protein>
<comment type="function">
    <text evidence="6">Peptidoglycan polymerase that is essential for cell wall elongation.</text>
</comment>
<name>A0A0S7WSX7_UNCT6</name>
<feature type="transmembrane region" description="Helical" evidence="6">
    <location>
        <begin position="205"/>
        <end position="226"/>
    </location>
</feature>
<keyword evidence="6" id="KW-0328">Glycosyltransferase</keyword>
<dbReference type="Proteomes" id="UP000052008">
    <property type="component" value="Unassembled WGS sequence"/>
</dbReference>
<dbReference type="Pfam" id="PF01098">
    <property type="entry name" value="FTSW_RODA_SPOVE"/>
    <property type="match status" value="2"/>
</dbReference>
<evidence type="ECO:0000313" key="8">
    <source>
        <dbReference type="Proteomes" id="UP000052008"/>
    </source>
</evidence>
<dbReference type="UniPathway" id="UPA00219"/>
<dbReference type="GO" id="GO:0009252">
    <property type="term" value="P:peptidoglycan biosynthetic process"/>
    <property type="evidence" value="ECO:0007669"/>
    <property type="project" value="UniProtKB-UniRule"/>
</dbReference>
<feature type="transmembrane region" description="Helical" evidence="6">
    <location>
        <begin position="62"/>
        <end position="80"/>
    </location>
</feature>
<feature type="transmembrane region" description="Helical" evidence="6">
    <location>
        <begin position="328"/>
        <end position="352"/>
    </location>
</feature>
<dbReference type="GO" id="GO:0051301">
    <property type="term" value="P:cell division"/>
    <property type="evidence" value="ECO:0007669"/>
    <property type="project" value="InterPro"/>
</dbReference>
<comment type="subcellular location">
    <subcellularLocation>
        <location evidence="6">Cell membrane</location>
        <topology evidence="6">Multi-pass membrane protein</topology>
    </subcellularLocation>
    <subcellularLocation>
        <location evidence="1">Membrane</location>
        <topology evidence="1">Multi-pass membrane protein</topology>
    </subcellularLocation>
</comment>
<dbReference type="InterPro" id="IPR001182">
    <property type="entry name" value="FtsW/RodA"/>
</dbReference>
<evidence type="ECO:0000256" key="6">
    <source>
        <dbReference type="HAMAP-Rule" id="MF_02079"/>
    </source>
</evidence>
<accession>A0A0S7WSX7</accession>
<dbReference type="PANTHER" id="PTHR30474">
    <property type="entry name" value="CELL CYCLE PROTEIN"/>
    <property type="match status" value="1"/>
</dbReference>
<dbReference type="STRING" id="1703770.AMJ39_05345"/>
<comment type="similarity">
    <text evidence="6">Belongs to the SEDS family. MrdB/RodA subfamily.</text>
</comment>
<keyword evidence="5 6" id="KW-0472">Membrane</keyword>
<keyword evidence="6" id="KW-0961">Cell wall biogenesis/degradation</keyword>
<feature type="transmembrane region" description="Helical" evidence="6">
    <location>
        <begin position="298"/>
        <end position="316"/>
    </location>
</feature>
<feature type="transmembrane region" description="Helical" evidence="6">
    <location>
        <begin position="34"/>
        <end position="55"/>
    </location>
</feature>
<feature type="transmembrane region" description="Helical" evidence="6">
    <location>
        <begin position="364"/>
        <end position="385"/>
    </location>
</feature>
<reference evidence="7 8" key="1">
    <citation type="journal article" date="2015" name="Microbiome">
        <title>Genomic resolution of linkages in carbon, nitrogen, and sulfur cycling among widespread estuary sediment bacteria.</title>
        <authorList>
            <person name="Baker B.J."/>
            <person name="Lazar C.S."/>
            <person name="Teske A.P."/>
            <person name="Dick G.J."/>
        </authorList>
    </citation>
    <scope>NUCLEOTIDE SEQUENCE [LARGE SCALE GENOMIC DNA]</scope>
    <source>
        <strain evidence="7">DG_24</strain>
    </source>
</reference>
<dbReference type="GO" id="GO:0015648">
    <property type="term" value="F:lipid-linked peptidoglycan transporter activity"/>
    <property type="evidence" value="ECO:0007669"/>
    <property type="project" value="TreeGrafter"/>
</dbReference>
<evidence type="ECO:0000313" key="7">
    <source>
        <dbReference type="EMBL" id="KPJ53252.1"/>
    </source>
</evidence>
<evidence type="ECO:0000256" key="3">
    <source>
        <dbReference type="ARBA" id="ARBA00022960"/>
    </source>
</evidence>
<dbReference type="GO" id="GO:0071555">
    <property type="term" value="P:cell wall organization"/>
    <property type="evidence" value="ECO:0007669"/>
    <property type="project" value="UniProtKB-KW"/>
</dbReference>
<dbReference type="PATRIC" id="fig|1703770.3.peg.552"/>
<dbReference type="HAMAP" id="MF_02079">
    <property type="entry name" value="PGT_RodA"/>
    <property type="match status" value="1"/>
</dbReference>
<keyword evidence="2 6" id="KW-0812">Transmembrane</keyword>
<dbReference type="EMBL" id="LIZS01000025">
    <property type="protein sequence ID" value="KPJ53252.1"/>
    <property type="molecule type" value="Genomic_DNA"/>
</dbReference>
<dbReference type="AlphaFoldDB" id="A0A0S7WSX7"/>
<evidence type="ECO:0000256" key="5">
    <source>
        <dbReference type="ARBA" id="ARBA00023136"/>
    </source>
</evidence>
<dbReference type="InterPro" id="IPR011923">
    <property type="entry name" value="RodA/MrdB"/>
</dbReference>
<evidence type="ECO:0000256" key="1">
    <source>
        <dbReference type="ARBA" id="ARBA00004141"/>
    </source>
</evidence>
<sequence>MLVVVVLLSVFGVVMINSATRGDPALEGYVRRQILWLCIGLVGLVAAAVVPYRLFEAFAYPLYAAVLILLVLLLLEPASFGARRWIGVGPLHFQPSEIAKLVVIFTVAKLLAGRKRGESRRRDILFVAAVVALPAVLILLEPDLGTAASLGAPLILMLFWRRVNIAYLLLLVAPLISLVTAFSLITWAVFMIALVVILYAARVRVIDALTVFLTSSVAGIITPLAWSLLKDYHRRRILAFLNPDLDPRGAGWHLLQSKIAIGSGGLLGKGYLAGTQKKLAFLPERHTDFIFSVIGEEFGLIGVLVLMGLYFILIYLGLRNAAEARNPFASLVAVGIVSILTFQIFVNIGVVTGLMPVTGIPLPFVTYGGSSLMTALAMVGVLMNVGRRRFEY</sequence>
<comment type="caution">
    <text evidence="7">The sequence shown here is derived from an EMBL/GenBank/DDBJ whole genome shotgun (WGS) entry which is preliminary data.</text>
</comment>
<comment type="pathway">
    <text evidence="6">Cell wall biogenesis; peptidoglycan biosynthesis.</text>
</comment>
<evidence type="ECO:0000256" key="2">
    <source>
        <dbReference type="ARBA" id="ARBA00022692"/>
    </source>
</evidence>
<dbReference type="GO" id="GO:0032153">
    <property type="term" value="C:cell division site"/>
    <property type="evidence" value="ECO:0007669"/>
    <property type="project" value="TreeGrafter"/>
</dbReference>
<evidence type="ECO:0000256" key="4">
    <source>
        <dbReference type="ARBA" id="ARBA00022989"/>
    </source>
</evidence>
<keyword evidence="6" id="KW-1003">Cell membrane</keyword>
<dbReference type="NCBIfam" id="TIGR02210">
    <property type="entry name" value="rodA_shape"/>
    <property type="match status" value="1"/>
</dbReference>
<keyword evidence="3 6" id="KW-0133">Cell shape</keyword>
<feature type="transmembrane region" description="Helical" evidence="6">
    <location>
        <begin position="124"/>
        <end position="140"/>
    </location>
</feature>
<feature type="transmembrane region" description="Helical" evidence="6">
    <location>
        <begin position="92"/>
        <end position="112"/>
    </location>
</feature>
<comment type="catalytic activity">
    <reaction evidence="6">
        <text>[GlcNAc-(1-&gt;4)-Mur2Ac(oyl-L-Ala-gamma-D-Glu-L-Lys-D-Ala-D-Ala)](n)-di-trans,octa-cis-undecaprenyl diphosphate + beta-D-GlcNAc-(1-&gt;4)-Mur2Ac(oyl-L-Ala-gamma-D-Glu-L-Lys-D-Ala-D-Ala)-di-trans,octa-cis-undecaprenyl diphosphate = [GlcNAc-(1-&gt;4)-Mur2Ac(oyl-L-Ala-gamma-D-Glu-L-Lys-D-Ala-D-Ala)](n+1)-di-trans,octa-cis-undecaprenyl diphosphate + di-trans,octa-cis-undecaprenyl diphosphate + H(+)</text>
        <dbReference type="Rhea" id="RHEA:23708"/>
        <dbReference type="Rhea" id="RHEA-COMP:9602"/>
        <dbReference type="Rhea" id="RHEA-COMP:9603"/>
        <dbReference type="ChEBI" id="CHEBI:15378"/>
        <dbReference type="ChEBI" id="CHEBI:58405"/>
        <dbReference type="ChEBI" id="CHEBI:60033"/>
        <dbReference type="ChEBI" id="CHEBI:78435"/>
        <dbReference type="EC" id="2.4.99.28"/>
    </reaction>
</comment>
<dbReference type="PANTHER" id="PTHR30474:SF1">
    <property type="entry name" value="PEPTIDOGLYCAN GLYCOSYLTRANSFERASE MRDB"/>
    <property type="match status" value="1"/>
</dbReference>